<comment type="caution">
    <text evidence="1">The sequence shown here is derived from an EMBL/GenBank/DDBJ whole genome shotgun (WGS) entry which is preliminary data.</text>
</comment>
<dbReference type="Proteomes" id="UP000605986">
    <property type="component" value="Unassembled WGS sequence"/>
</dbReference>
<reference evidence="1" key="1">
    <citation type="submission" date="2020-01" db="EMBL/GenBank/DDBJ databases">
        <title>Identification and distribution of gene clusters putatively required for synthesis of sphingolipid metabolism inhibitors in phylogenetically diverse species of the filamentous fungus Fusarium.</title>
        <authorList>
            <person name="Kim H.-S."/>
            <person name="Busman M."/>
            <person name="Brown D.W."/>
            <person name="Divon H."/>
            <person name="Uhlig S."/>
            <person name="Proctor R.H."/>
        </authorList>
    </citation>
    <scope>NUCLEOTIDE SEQUENCE</scope>
    <source>
        <strain evidence="1">NRRL 53441</strain>
    </source>
</reference>
<dbReference type="EMBL" id="JAADJG010000856">
    <property type="protein sequence ID" value="KAF4435375.1"/>
    <property type="molecule type" value="Genomic_DNA"/>
</dbReference>
<gene>
    <name evidence="1" type="ORF">F53441_13528</name>
</gene>
<evidence type="ECO:0000313" key="2">
    <source>
        <dbReference type="Proteomes" id="UP000605986"/>
    </source>
</evidence>
<dbReference type="AlphaFoldDB" id="A0A8H4NHM7"/>
<organism evidence="1 2">
    <name type="scientific">Fusarium austroafricanum</name>
    <dbReference type="NCBI Taxonomy" id="2364996"/>
    <lineage>
        <taxon>Eukaryota</taxon>
        <taxon>Fungi</taxon>
        <taxon>Dikarya</taxon>
        <taxon>Ascomycota</taxon>
        <taxon>Pezizomycotina</taxon>
        <taxon>Sordariomycetes</taxon>
        <taxon>Hypocreomycetidae</taxon>
        <taxon>Hypocreales</taxon>
        <taxon>Nectriaceae</taxon>
        <taxon>Fusarium</taxon>
        <taxon>Fusarium concolor species complex</taxon>
    </lineage>
</organism>
<name>A0A8H4NHM7_9HYPO</name>
<dbReference type="OrthoDB" id="5416097at2759"/>
<accession>A0A8H4NHM7</accession>
<keyword evidence="2" id="KW-1185">Reference proteome</keyword>
<evidence type="ECO:0000313" key="1">
    <source>
        <dbReference type="EMBL" id="KAF4435375.1"/>
    </source>
</evidence>
<protein>
    <submittedName>
        <fullName evidence="1">HNH nuclease</fullName>
    </submittedName>
</protein>
<proteinExistence type="predicted"/>
<sequence>MQFYMLLNLPPEELSNMWIDLVHSDEYRYCLNNVGPFISYFLQHSQYIPQSDKKRKADSDPALNAAQKEIYDEHEALKKELAQLDASTSDRSTKEQTTCKEYDGYRCIVTGAANPQACHIIPFAINNSETNLQKTFRFNSELKTDDKTKSAIKLQFHWMPRNIKRGPPNSAQSSLWAELYICSEEGCQACDDTKAIAAHNIDTGCPIRTGDIFIIIRDTADIPFCQRAMDMQWAVITAAAISGGALIPDQLGDFDDGPDDTTVTYEDLKGIFKDEA</sequence>